<dbReference type="AlphaFoldDB" id="A0A0D2WVC0"/>
<feature type="region of interest" description="Disordered" evidence="5">
    <location>
        <begin position="75"/>
        <end position="129"/>
    </location>
</feature>
<organism evidence="6 7">
    <name type="scientific">Capsaspora owczarzaki (strain ATCC 30864)</name>
    <dbReference type="NCBI Taxonomy" id="595528"/>
    <lineage>
        <taxon>Eukaryota</taxon>
        <taxon>Filasterea</taxon>
        <taxon>Capsaspora</taxon>
    </lineage>
</organism>
<reference evidence="7" key="1">
    <citation type="submission" date="2011-02" db="EMBL/GenBank/DDBJ databases">
        <title>The Genome Sequence of Capsaspora owczarzaki ATCC 30864.</title>
        <authorList>
            <person name="Russ C."/>
            <person name="Cuomo C."/>
            <person name="Burger G."/>
            <person name="Gray M.W."/>
            <person name="Holland P.W.H."/>
            <person name="King N."/>
            <person name="Lang F.B.F."/>
            <person name="Roger A.J."/>
            <person name="Ruiz-Trillo I."/>
            <person name="Young S.K."/>
            <person name="Zeng Q."/>
            <person name="Gargeya S."/>
            <person name="Alvarado L."/>
            <person name="Berlin A."/>
            <person name="Chapman S.B."/>
            <person name="Chen Z."/>
            <person name="Freedman E."/>
            <person name="Gellesch M."/>
            <person name="Goldberg J."/>
            <person name="Griggs A."/>
            <person name="Gujja S."/>
            <person name="Heilman E."/>
            <person name="Heiman D."/>
            <person name="Howarth C."/>
            <person name="Mehta T."/>
            <person name="Neiman D."/>
            <person name="Pearson M."/>
            <person name="Roberts A."/>
            <person name="Saif S."/>
            <person name="Shea T."/>
            <person name="Shenoy N."/>
            <person name="Sisk P."/>
            <person name="Stolte C."/>
            <person name="Sykes S."/>
            <person name="White J."/>
            <person name="Yandava C."/>
            <person name="Haas B."/>
            <person name="Nusbaum C."/>
            <person name="Birren B."/>
        </authorList>
    </citation>
    <scope>NUCLEOTIDE SEQUENCE</scope>
    <source>
        <strain evidence="7">ATCC 30864</strain>
    </source>
</reference>
<feature type="repeat" description="ANK" evidence="4">
    <location>
        <begin position="355"/>
        <end position="387"/>
    </location>
</feature>
<keyword evidence="3 4" id="KW-0040">ANK repeat</keyword>
<protein>
    <submittedName>
        <fullName evidence="6">Uncharacterized protein</fullName>
    </submittedName>
</protein>
<dbReference type="OrthoDB" id="5402602at2759"/>
<sequence length="392" mass="42309">MPLCCENDAQNFGIVHGSWAKQDQETLQLLLEDVLLRNMEASPELSSAFGHDLLGSTAGQLFLYNCLSSSMCCTRRSDDTSSPDPPHHARSELVGPATDANPFFPDSQNLSSSASSSSSATSSSSSRPRHQCKLFNLTKVGSEESSSDAAASGHDNKKLRQYLGVVGQAQLLQRLSAVVNQRDFCDNTRLHWSCFRGHTKCVDLLLKFGANKYMRDKSDRLPLHDAASHGFAACVRLLLCSGSVHHHRDHINHPHHWRAAHEPSISRRLSSGWILDKAEASTSKSSPYRSSSTKQGSKSPSVGALSAAEQKSSGTDMSDSPQTKCTGAPLQSDGHTCNLDPSCTEHEYVNARDCDGLTPLHGAAASGSWETVLLLLLHGADPDAQTVPGNYT</sequence>
<dbReference type="PANTHER" id="PTHR24136:SF15">
    <property type="entry name" value="ANK_REP_REGION DOMAIN-CONTAINING PROTEIN"/>
    <property type="match status" value="1"/>
</dbReference>
<dbReference type="InterPro" id="IPR036770">
    <property type="entry name" value="Ankyrin_rpt-contain_sf"/>
</dbReference>
<dbReference type="Pfam" id="PF00023">
    <property type="entry name" value="Ank"/>
    <property type="match status" value="1"/>
</dbReference>
<dbReference type="PANTHER" id="PTHR24136">
    <property type="entry name" value="SOWAH (DROSOPHILA) HOMOLOG"/>
    <property type="match status" value="1"/>
</dbReference>
<evidence type="ECO:0000313" key="7">
    <source>
        <dbReference type="Proteomes" id="UP000008743"/>
    </source>
</evidence>
<dbReference type="EMBL" id="KE346370">
    <property type="protein sequence ID" value="KJE96083.1"/>
    <property type="molecule type" value="Genomic_DNA"/>
</dbReference>
<evidence type="ECO:0000256" key="2">
    <source>
        <dbReference type="ARBA" id="ARBA00022737"/>
    </source>
</evidence>
<gene>
    <name evidence="6" type="ORF">CAOG_006455</name>
</gene>
<dbReference type="Gene3D" id="1.25.40.20">
    <property type="entry name" value="Ankyrin repeat-containing domain"/>
    <property type="match status" value="2"/>
</dbReference>
<evidence type="ECO:0000313" key="6">
    <source>
        <dbReference type="EMBL" id="KJE96083.1"/>
    </source>
</evidence>
<dbReference type="Proteomes" id="UP000008743">
    <property type="component" value="Unassembled WGS sequence"/>
</dbReference>
<dbReference type="Pfam" id="PF12796">
    <property type="entry name" value="Ank_2"/>
    <property type="match status" value="1"/>
</dbReference>
<dbReference type="PhylomeDB" id="A0A0D2WVC0"/>
<evidence type="ECO:0000256" key="4">
    <source>
        <dbReference type="PROSITE-ProRule" id="PRU00023"/>
    </source>
</evidence>
<feature type="compositionally biased region" description="Basic and acidic residues" evidence="5">
    <location>
        <begin position="75"/>
        <end position="91"/>
    </location>
</feature>
<dbReference type="InterPro" id="IPR051573">
    <property type="entry name" value="Ankyrin-SOCS_box_domain"/>
</dbReference>
<dbReference type="STRING" id="595528.A0A0D2WVC0"/>
<accession>A0A0D2WVC0</accession>
<keyword evidence="2" id="KW-0677">Repeat</keyword>
<evidence type="ECO:0000256" key="1">
    <source>
        <dbReference type="ARBA" id="ARBA00005949"/>
    </source>
</evidence>
<evidence type="ECO:0000256" key="5">
    <source>
        <dbReference type="SAM" id="MobiDB-lite"/>
    </source>
</evidence>
<dbReference type="SUPFAM" id="SSF48403">
    <property type="entry name" value="Ankyrin repeat"/>
    <property type="match status" value="1"/>
</dbReference>
<feature type="compositionally biased region" description="Low complexity" evidence="5">
    <location>
        <begin position="111"/>
        <end position="126"/>
    </location>
</feature>
<feature type="region of interest" description="Disordered" evidence="5">
    <location>
        <begin position="283"/>
        <end position="331"/>
    </location>
</feature>
<dbReference type="SMART" id="SM00248">
    <property type="entry name" value="ANK"/>
    <property type="match status" value="3"/>
</dbReference>
<dbReference type="GO" id="GO:0016567">
    <property type="term" value="P:protein ubiquitination"/>
    <property type="evidence" value="ECO:0007669"/>
    <property type="project" value="TreeGrafter"/>
</dbReference>
<dbReference type="PROSITE" id="PS50088">
    <property type="entry name" value="ANK_REPEAT"/>
    <property type="match status" value="2"/>
</dbReference>
<proteinExistence type="inferred from homology"/>
<dbReference type="InParanoid" id="A0A0D2WVC0"/>
<keyword evidence="7" id="KW-1185">Reference proteome</keyword>
<feature type="compositionally biased region" description="Low complexity" evidence="5">
    <location>
        <begin position="283"/>
        <end position="301"/>
    </location>
</feature>
<name>A0A0D2WVC0_CAPO3</name>
<dbReference type="InterPro" id="IPR002110">
    <property type="entry name" value="Ankyrin_rpt"/>
</dbReference>
<feature type="compositionally biased region" description="Polar residues" evidence="5">
    <location>
        <begin position="309"/>
        <end position="325"/>
    </location>
</feature>
<comment type="similarity">
    <text evidence="1">Belongs to the ankyrin SOCS box (ASB) family.</text>
</comment>
<feature type="repeat" description="ANK" evidence="4">
    <location>
        <begin position="185"/>
        <end position="217"/>
    </location>
</feature>
<dbReference type="PROSITE" id="PS50297">
    <property type="entry name" value="ANK_REP_REGION"/>
    <property type="match status" value="1"/>
</dbReference>
<evidence type="ECO:0000256" key="3">
    <source>
        <dbReference type="ARBA" id="ARBA00023043"/>
    </source>
</evidence>
<dbReference type="GO" id="GO:0045732">
    <property type="term" value="P:positive regulation of protein catabolic process"/>
    <property type="evidence" value="ECO:0007669"/>
    <property type="project" value="TreeGrafter"/>
</dbReference>